<reference evidence="8" key="1">
    <citation type="submission" date="2021-06" db="EMBL/GenBank/DDBJ databases">
        <authorList>
            <person name="Kallberg Y."/>
            <person name="Tangrot J."/>
            <person name="Rosling A."/>
        </authorList>
    </citation>
    <scope>NUCLEOTIDE SEQUENCE</scope>
    <source>
        <strain evidence="8">IN212</strain>
    </source>
</reference>
<dbReference type="InterPro" id="IPR011425">
    <property type="entry name" value="Med9"/>
</dbReference>
<dbReference type="GO" id="GO:0003712">
    <property type="term" value="F:transcription coregulator activity"/>
    <property type="evidence" value="ECO:0007669"/>
    <property type="project" value="InterPro"/>
</dbReference>
<dbReference type="GO" id="GO:0006357">
    <property type="term" value="P:regulation of transcription by RNA polymerase II"/>
    <property type="evidence" value="ECO:0007669"/>
    <property type="project" value="InterPro"/>
</dbReference>
<evidence type="ECO:0000313" key="8">
    <source>
        <dbReference type="EMBL" id="CAG8604415.1"/>
    </source>
</evidence>
<comment type="subcellular location">
    <subcellularLocation>
        <location evidence="1 7">Nucleus</location>
    </subcellularLocation>
</comment>
<dbReference type="AlphaFoldDB" id="A0A9N9CMK9"/>
<keyword evidence="9" id="KW-1185">Reference proteome</keyword>
<evidence type="ECO:0000256" key="2">
    <source>
        <dbReference type="ARBA" id="ARBA00008089"/>
    </source>
</evidence>
<keyword evidence="3 7" id="KW-0805">Transcription regulation</keyword>
<evidence type="ECO:0000256" key="3">
    <source>
        <dbReference type="ARBA" id="ARBA00023015"/>
    </source>
</evidence>
<evidence type="ECO:0000256" key="4">
    <source>
        <dbReference type="ARBA" id="ARBA00023159"/>
    </source>
</evidence>
<dbReference type="GO" id="GO:0016592">
    <property type="term" value="C:mediator complex"/>
    <property type="evidence" value="ECO:0007669"/>
    <property type="project" value="InterPro"/>
</dbReference>
<comment type="function">
    <text evidence="7">Component of the Mediator complex, a coactivator involved in the regulated transcription of nearly all RNA polymerase II-dependent genes. Mediator functions as a bridge to convey information from gene-specific regulatory proteins to the basal RNA polymerase II transcription machinery. Mediator is recruited to promoters by direct interactions with regulatory proteins and serves as a scaffold for the assembly of a functional preinitiation complex with RNA polymerase II and the general transcription factors.</text>
</comment>
<comment type="caution">
    <text evidence="8">The sequence shown here is derived from an EMBL/GenBank/DDBJ whole genome shotgun (WGS) entry which is preliminary data.</text>
</comment>
<accession>A0A9N9CMK9</accession>
<comment type="similarity">
    <text evidence="2 7">Belongs to the Mediator complex subunit 9 family.</text>
</comment>
<dbReference type="Pfam" id="PF07544">
    <property type="entry name" value="Med9"/>
    <property type="match status" value="1"/>
</dbReference>
<keyword evidence="5 7" id="KW-0804">Transcription</keyword>
<sequence length="77" mass="8973">MQGHESTSEPDRFPREEFSFLPHVVQLLDKVSSGKNELKEKFQRCHQILQELPGADLSREEQEALLRAENALLEQKR</sequence>
<evidence type="ECO:0000313" key="9">
    <source>
        <dbReference type="Proteomes" id="UP000789396"/>
    </source>
</evidence>
<organism evidence="8 9">
    <name type="scientific">Racocetra fulgida</name>
    <dbReference type="NCBI Taxonomy" id="60492"/>
    <lineage>
        <taxon>Eukaryota</taxon>
        <taxon>Fungi</taxon>
        <taxon>Fungi incertae sedis</taxon>
        <taxon>Mucoromycota</taxon>
        <taxon>Glomeromycotina</taxon>
        <taxon>Glomeromycetes</taxon>
        <taxon>Diversisporales</taxon>
        <taxon>Gigasporaceae</taxon>
        <taxon>Racocetra</taxon>
    </lineage>
</organism>
<name>A0A9N9CMK9_9GLOM</name>
<keyword evidence="4 7" id="KW-0010">Activator</keyword>
<comment type="subunit">
    <text evidence="7">Component of the Mediator complex.</text>
</comment>
<evidence type="ECO:0000256" key="7">
    <source>
        <dbReference type="RuleBase" id="RU364145"/>
    </source>
</evidence>
<dbReference type="EMBL" id="CAJVPZ010009029">
    <property type="protein sequence ID" value="CAG8604415.1"/>
    <property type="molecule type" value="Genomic_DNA"/>
</dbReference>
<keyword evidence="6 7" id="KW-0539">Nucleus</keyword>
<protein>
    <recommendedName>
        <fullName evidence="7">Mediator of RNA polymerase II transcription subunit 9</fullName>
    </recommendedName>
    <alternativeName>
        <fullName evidence="7">Mediator complex subunit 9</fullName>
    </alternativeName>
</protein>
<gene>
    <name evidence="7" type="primary">MED9</name>
    <name evidence="8" type="ORF">RFULGI_LOCUS6727</name>
</gene>
<evidence type="ECO:0000256" key="5">
    <source>
        <dbReference type="ARBA" id="ARBA00023163"/>
    </source>
</evidence>
<proteinExistence type="inferred from homology"/>
<dbReference type="OrthoDB" id="5528926at2759"/>
<dbReference type="Proteomes" id="UP000789396">
    <property type="component" value="Unassembled WGS sequence"/>
</dbReference>
<evidence type="ECO:0000256" key="1">
    <source>
        <dbReference type="ARBA" id="ARBA00004123"/>
    </source>
</evidence>
<evidence type="ECO:0000256" key="6">
    <source>
        <dbReference type="ARBA" id="ARBA00023242"/>
    </source>
</evidence>